<dbReference type="PANTHER" id="PTHR33693">
    <property type="entry name" value="TYPE-5 URACIL-DNA GLYCOSYLASE"/>
    <property type="match status" value="1"/>
</dbReference>
<evidence type="ECO:0000256" key="3">
    <source>
        <dbReference type="ARBA" id="ARBA00012030"/>
    </source>
</evidence>
<keyword evidence="7" id="KW-0227">DNA damage</keyword>
<comment type="similarity">
    <text evidence="2">Belongs to the uracil-DNA glycosylase (UDG) superfamily. Type 4 (UDGa) family.</text>
</comment>
<dbReference type="GO" id="GO:0051539">
    <property type="term" value="F:4 iron, 4 sulfur cluster binding"/>
    <property type="evidence" value="ECO:0007669"/>
    <property type="project" value="UniProtKB-KW"/>
</dbReference>
<name>A0A1G1WP10_9BACT</name>
<keyword evidence="8" id="KW-0378">Hydrolase</keyword>
<comment type="catalytic activity">
    <reaction evidence="1">
        <text>Hydrolyzes single-stranded DNA or mismatched double-stranded DNA and polynucleotides, releasing free uracil.</text>
        <dbReference type="EC" id="3.2.2.27"/>
    </reaction>
</comment>
<keyword evidence="11" id="KW-0234">DNA repair</keyword>
<dbReference type="InterPro" id="IPR051536">
    <property type="entry name" value="UDG_Type-4/5"/>
</dbReference>
<evidence type="ECO:0000256" key="6">
    <source>
        <dbReference type="ARBA" id="ARBA00022723"/>
    </source>
</evidence>
<keyword evidence="5" id="KW-0004">4Fe-4S</keyword>
<dbReference type="SMART" id="SM00987">
    <property type="entry name" value="UreE_C"/>
    <property type="match status" value="1"/>
</dbReference>
<evidence type="ECO:0000259" key="12">
    <source>
        <dbReference type="SMART" id="SM00986"/>
    </source>
</evidence>
<feature type="domain" description="Uracil-DNA glycosylase-like" evidence="12">
    <location>
        <begin position="31"/>
        <end position="171"/>
    </location>
</feature>
<proteinExistence type="inferred from homology"/>
<dbReference type="EMBL" id="MHCX01000025">
    <property type="protein sequence ID" value="OGY29439.1"/>
    <property type="molecule type" value="Genomic_DNA"/>
</dbReference>
<dbReference type="SUPFAM" id="SSF52141">
    <property type="entry name" value="Uracil-DNA glycosylase-like"/>
    <property type="match status" value="1"/>
</dbReference>
<evidence type="ECO:0000313" key="13">
    <source>
        <dbReference type="EMBL" id="OGY29439.1"/>
    </source>
</evidence>
<evidence type="ECO:0000256" key="10">
    <source>
        <dbReference type="ARBA" id="ARBA00023014"/>
    </source>
</evidence>
<keyword evidence="9" id="KW-0408">Iron</keyword>
<dbReference type="PANTHER" id="PTHR33693:SF1">
    <property type="entry name" value="TYPE-4 URACIL-DNA GLYCOSYLASE"/>
    <property type="match status" value="1"/>
</dbReference>
<dbReference type="EC" id="3.2.2.27" evidence="3"/>
<keyword evidence="10" id="KW-0411">Iron-sulfur</keyword>
<dbReference type="Pfam" id="PF03167">
    <property type="entry name" value="UDG"/>
    <property type="match status" value="1"/>
</dbReference>
<dbReference type="GO" id="GO:0006281">
    <property type="term" value="P:DNA repair"/>
    <property type="evidence" value="ECO:0007669"/>
    <property type="project" value="UniProtKB-KW"/>
</dbReference>
<gene>
    <name evidence="13" type="ORF">A3J50_00620</name>
</gene>
<evidence type="ECO:0000256" key="2">
    <source>
        <dbReference type="ARBA" id="ARBA00006521"/>
    </source>
</evidence>
<evidence type="ECO:0000256" key="11">
    <source>
        <dbReference type="ARBA" id="ARBA00023204"/>
    </source>
</evidence>
<comment type="caution">
    <text evidence="13">The sequence shown here is derived from an EMBL/GenBank/DDBJ whole genome shotgun (WGS) entry which is preliminary data.</text>
</comment>
<organism evidence="13 14">
    <name type="scientific">Candidatus Woykebacteria bacterium RIFCSPHIGHO2_02_FULL_43_16b</name>
    <dbReference type="NCBI Taxonomy" id="1802601"/>
    <lineage>
        <taxon>Bacteria</taxon>
        <taxon>Candidatus Woykeibacteriota</taxon>
    </lineage>
</organism>
<sequence length="204" mass="22856">MTKSDELDQLKCELTANKGLPLREGATNLVFGEGDINAKVVLIGEAPGFHEDRLARPFVGNAGSLLNKLLLKSGLSREEVYITNIVKYRPPDNRDPLPLEIQAFAPYLVRQVEIINPSFIVTLGRFSMNYFLPQAKISEVHGRPLVLGGRIIIPMFHPAAALRRSEILDLIESDFEKLPQIILSPEDFMVKGDDENKDQMTLFN</sequence>
<evidence type="ECO:0000256" key="5">
    <source>
        <dbReference type="ARBA" id="ARBA00022485"/>
    </source>
</evidence>
<evidence type="ECO:0000313" key="14">
    <source>
        <dbReference type="Proteomes" id="UP000177821"/>
    </source>
</evidence>
<dbReference type="Gene3D" id="3.40.470.10">
    <property type="entry name" value="Uracil-DNA glycosylase-like domain"/>
    <property type="match status" value="1"/>
</dbReference>
<protein>
    <recommendedName>
        <fullName evidence="4">Type-4 uracil-DNA glycosylase</fullName>
        <ecNumber evidence="3">3.2.2.27</ecNumber>
    </recommendedName>
</protein>
<evidence type="ECO:0000256" key="1">
    <source>
        <dbReference type="ARBA" id="ARBA00001400"/>
    </source>
</evidence>
<dbReference type="Proteomes" id="UP000177821">
    <property type="component" value="Unassembled WGS sequence"/>
</dbReference>
<dbReference type="InterPro" id="IPR036895">
    <property type="entry name" value="Uracil-DNA_glycosylase-like_sf"/>
</dbReference>
<dbReference type="CDD" id="cd10030">
    <property type="entry name" value="UDG-F4_TTUDGA_SPO1dp_like"/>
    <property type="match status" value="1"/>
</dbReference>
<reference evidence="13 14" key="1">
    <citation type="journal article" date="2016" name="Nat. Commun.">
        <title>Thousands of microbial genomes shed light on interconnected biogeochemical processes in an aquifer system.</title>
        <authorList>
            <person name="Anantharaman K."/>
            <person name="Brown C.T."/>
            <person name="Hug L.A."/>
            <person name="Sharon I."/>
            <person name="Castelle C.J."/>
            <person name="Probst A.J."/>
            <person name="Thomas B.C."/>
            <person name="Singh A."/>
            <person name="Wilkins M.J."/>
            <person name="Karaoz U."/>
            <person name="Brodie E.L."/>
            <person name="Williams K.H."/>
            <person name="Hubbard S.S."/>
            <person name="Banfield J.F."/>
        </authorList>
    </citation>
    <scope>NUCLEOTIDE SEQUENCE [LARGE SCALE GENOMIC DNA]</scope>
</reference>
<dbReference type="GO" id="GO:0046872">
    <property type="term" value="F:metal ion binding"/>
    <property type="evidence" value="ECO:0007669"/>
    <property type="project" value="UniProtKB-KW"/>
</dbReference>
<accession>A0A1G1WP10</accession>
<evidence type="ECO:0000256" key="8">
    <source>
        <dbReference type="ARBA" id="ARBA00022801"/>
    </source>
</evidence>
<evidence type="ECO:0000256" key="4">
    <source>
        <dbReference type="ARBA" id="ARBA00019403"/>
    </source>
</evidence>
<dbReference type="NCBIfam" id="TIGR00758">
    <property type="entry name" value="UDG_fam4"/>
    <property type="match status" value="1"/>
</dbReference>
<dbReference type="AlphaFoldDB" id="A0A1G1WP10"/>
<evidence type="ECO:0000256" key="7">
    <source>
        <dbReference type="ARBA" id="ARBA00022763"/>
    </source>
</evidence>
<evidence type="ECO:0000256" key="9">
    <source>
        <dbReference type="ARBA" id="ARBA00023004"/>
    </source>
</evidence>
<dbReference type="InterPro" id="IPR005273">
    <property type="entry name" value="Ura-DNA_glyco_family4"/>
</dbReference>
<dbReference type="InterPro" id="IPR005122">
    <property type="entry name" value="Uracil-DNA_glycosylase-like"/>
</dbReference>
<dbReference type="SMART" id="SM00986">
    <property type="entry name" value="UDG"/>
    <property type="match status" value="1"/>
</dbReference>
<dbReference type="GO" id="GO:0004844">
    <property type="term" value="F:uracil DNA N-glycosylase activity"/>
    <property type="evidence" value="ECO:0007669"/>
    <property type="project" value="UniProtKB-EC"/>
</dbReference>
<keyword evidence="6" id="KW-0479">Metal-binding</keyword>